<gene>
    <name evidence="1" type="ORF">CANARDRAFT_27596</name>
</gene>
<protein>
    <submittedName>
        <fullName evidence="1">Uncharacterized protein</fullName>
    </submittedName>
</protein>
<dbReference type="Proteomes" id="UP000094801">
    <property type="component" value="Unassembled WGS sequence"/>
</dbReference>
<name>A0A1E4T3N5_9ASCO</name>
<accession>A0A1E4T3N5</accession>
<evidence type="ECO:0000313" key="2">
    <source>
        <dbReference type="Proteomes" id="UP000094801"/>
    </source>
</evidence>
<reference evidence="2" key="1">
    <citation type="submission" date="2016-04" db="EMBL/GenBank/DDBJ databases">
        <title>Comparative genomics of biotechnologically important yeasts.</title>
        <authorList>
            <consortium name="DOE Joint Genome Institute"/>
            <person name="Riley R."/>
            <person name="Haridas S."/>
            <person name="Wolfe K.H."/>
            <person name="Lopes M.R."/>
            <person name="Hittinger C.T."/>
            <person name="Goker M."/>
            <person name="Salamov A."/>
            <person name="Wisecaver J."/>
            <person name="Long T.M."/>
            <person name="Aerts A.L."/>
            <person name="Barry K."/>
            <person name="Choi C."/>
            <person name="Clum A."/>
            <person name="Coughlan A.Y."/>
            <person name="Deshpande S."/>
            <person name="Douglass A.P."/>
            <person name="Hanson S.J."/>
            <person name="Klenk H.-P."/>
            <person name="Labutti K."/>
            <person name="Lapidus A."/>
            <person name="Lindquist E."/>
            <person name="Lipzen A."/>
            <person name="Meier-Kolthoff J.P."/>
            <person name="Ohm R.A."/>
            <person name="Otillar R.P."/>
            <person name="Pangilinan J."/>
            <person name="Peng Y."/>
            <person name="Rokas A."/>
            <person name="Rosa C.A."/>
            <person name="Scheuner C."/>
            <person name="Sibirny A.A."/>
            <person name="Slot J.C."/>
            <person name="Stielow J.B."/>
            <person name="Sun H."/>
            <person name="Kurtzman C.P."/>
            <person name="Blackwell M."/>
            <person name="Grigoriev I.V."/>
            <person name="Jeffries T.W."/>
        </authorList>
    </citation>
    <scope>NUCLEOTIDE SEQUENCE [LARGE SCALE GENOMIC DNA]</scope>
    <source>
        <strain evidence="2">NRRL YB-2248</strain>
    </source>
</reference>
<dbReference type="EMBL" id="KV453850">
    <property type="protein sequence ID" value="ODV86373.1"/>
    <property type="molecule type" value="Genomic_DNA"/>
</dbReference>
<evidence type="ECO:0000313" key="1">
    <source>
        <dbReference type="EMBL" id="ODV86373.1"/>
    </source>
</evidence>
<dbReference type="AlphaFoldDB" id="A0A1E4T3N5"/>
<sequence length="62" mass="6749">MFIRGSKPSISGMITISKKGDPSKIGVTLFDVADNLRLNVCSLFTVIVVSNHAPSYNTEQHI</sequence>
<proteinExistence type="predicted"/>
<keyword evidence="2" id="KW-1185">Reference proteome</keyword>
<organism evidence="1 2">
    <name type="scientific">[Candida] arabinofermentans NRRL YB-2248</name>
    <dbReference type="NCBI Taxonomy" id="983967"/>
    <lineage>
        <taxon>Eukaryota</taxon>
        <taxon>Fungi</taxon>
        <taxon>Dikarya</taxon>
        <taxon>Ascomycota</taxon>
        <taxon>Saccharomycotina</taxon>
        <taxon>Pichiomycetes</taxon>
        <taxon>Pichiales</taxon>
        <taxon>Pichiaceae</taxon>
        <taxon>Ogataea</taxon>
        <taxon>Ogataea/Candida clade</taxon>
    </lineage>
</organism>